<protein>
    <submittedName>
        <fullName evidence="2">Uncharacterized protein</fullName>
    </submittedName>
</protein>
<keyword evidence="1" id="KW-0472">Membrane</keyword>
<evidence type="ECO:0000313" key="3">
    <source>
        <dbReference type="Proteomes" id="UP000695562"/>
    </source>
</evidence>
<evidence type="ECO:0000256" key="1">
    <source>
        <dbReference type="SAM" id="Phobius"/>
    </source>
</evidence>
<dbReference type="PANTHER" id="PTHR23524:SF1">
    <property type="entry name" value="MRH DOMAIN-CONTAINING PROTEIN-RELATED"/>
    <property type="match status" value="1"/>
</dbReference>
<sequence length="1316" mass="145529">MQYISKIYIIFFILFCTTSNVFSKCPLLVKNVRQGFCDPDLFLMPPVLEIQNTNGLIHSLTPFANVSTMAQPNQGNLMLYYTLEVGTTYTLTYNFTSEVGCVSTEEIVAQGPKLVFEQPKCRYSLGSVDYVGENVLPQPVSFSVDAVTQTLPYQFLAGQGHDFKIEYGDVSCGKTIILYEDTNKGYPLLTVKHDICNGGVGSVILVNHNEYISFALQVQNSPSNLTTINTGQWSSLTAGSYTLLLQSKSCGLQQVPIFIENGFPKFHFTMSPYKGCPSTPLVNIVFDDPTINPIDFAYVYVGTQMTLPFTAPSQYFDLEIRGAQCSTITTLYIPDIVLDVHYTIENASVDGYCGDALFTLVYNETLYTGLSVTDRNNNPVTLTNKQFVGPYNSQFTIRDSCQSNSAIQILAPIPVPIIKTVDKLEKCGDTTDLYIYNYLDFENVTLFLGESSEFLYSDPDGYIRNTTTVQYYVSYYLKGCRVPAYGQGIDQEIQPFNDQVEFLYTITKNPVCNRQGEITFYIHYPPLDLFSKNKTVSFTPDQFINMYHYIEIYGCLVQRGITIDPYRFEAGAPDVIVTQFNDIGCRYMSNASIYIESEFSISYILFKDETGQSPPKAYYPESTISNSTHYGFTYLPFGERDIVIVFGDCSDIVKIQHINLKASSSFELKYSITPITNCQVQDGSITVENPSQFTYLYIYPSRDPAINGVFNNLASDVYHVFIDVASETCYGNVSIHVPTAVQANIHFQTVTNPTCKSESNGAILVFPKSKDDSIFYSVSKLARDDGVTQYGNAFWDLKQGVHNFTVYSMSCSWRASTNVTAEVPSFKYRVLSQTEVGSCDYKTFIQFYSENPNVVISSISQSLNLQGDTLDNIIYGRPSGGTSFFTIFYASSDCSQEIMVENIDYSFDTPDQVPTVTPDCSSSTFGPSLVLDANYNVAFSASGVYLDDFQYDHIPSLENLVYTHFSTGCQANVNAREISTYQPNPVIVNETCYGAVDGTAAVAITGSQIFYQTISPNSNGYSLTFPIQDTSSSLITFSHFTTTGFGIMRTHKDNPYCVDTSLHNVDGFEPSVSLQSTGVCDASNTGSRTEGQIVNELDVEGLNQITYTLNGTSSQSPVFSDNKVGNYTSIVTIDDPRCKRIFKNDVQVAQLSPIGIQVDSSVCLSASFVPAITTVEYQYIITLADSQIESSIHSGKWSLQLPTNGTFSLSVADVTGTCKHFSDFIVNPCPVTPSPSSSSSLSSQSSTEEKKKGVNLGLAVGLPIGLAVLIAALVGAFILYKKRRVNPSKATQFQTEHELTQVSVFTGGKLQKLDDF</sequence>
<dbReference type="PANTHER" id="PTHR23524">
    <property type="entry name" value="TRANSPORTER, PUTATIVE (AFU_ORTHOLOGUE AFUA_8G04850)-RELATED"/>
    <property type="match status" value="1"/>
</dbReference>
<name>A0A8J4PWN0_9MYCE</name>
<accession>A0A8J4PWN0</accession>
<keyword evidence="3" id="KW-1185">Reference proteome</keyword>
<keyword evidence="1" id="KW-1133">Transmembrane helix</keyword>
<proteinExistence type="predicted"/>
<dbReference type="EMBL" id="AJWJ01000112">
    <property type="protein sequence ID" value="KAF2075142.1"/>
    <property type="molecule type" value="Genomic_DNA"/>
</dbReference>
<feature type="transmembrane region" description="Helical" evidence="1">
    <location>
        <begin position="1256"/>
        <end position="1280"/>
    </location>
</feature>
<organism evidence="2 3">
    <name type="scientific">Polysphondylium violaceum</name>
    <dbReference type="NCBI Taxonomy" id="133409"/>
    <lineage>
        <taxon>Eukaryota</taxon>
        <taxon>Amoebozoa</taxon>
        <taxon>Evosea</taxon>
        <taxon>Eumycetozoa</taxon>
        <taxon>Dictyostelia</taxon>
        <taxon>Dictyosteliales</taxon>
        <taxon>Dictyosteliaceae</taxon>
        <taxon>Polysphondylium</taxon>
    </lineage>
</organism>
<keyword evidence="1" id="KW-0812">Transmembrane</keyword>
<reference evidence="2" key="1">
    <citation type="submission" date="2020-01" db="EMBL/GenBank/DDBJ databases">
        <title>Development of genomics and gene disruption for Polysphondylium violaceum indicates a role for the polyketide synthase stlB in stalk morphogenesis.</title>
        <authorList>
            <person name="Narita B."/>
            <person name="Kawabe Y."/>
            <person name="Kin K."/>
            <person name="Saito T."/>
            <person name="Gibbs R."/>
            <person name="Kuspa A."/>
            <person name="Muzny D."/>
            <person name="Queller D."/>
            <person name="Richards S."/>
            <person name="Strassman J."/>
            <person name="Sucgang R."/>
            <person name="Worley K."/>
            <person name="Schaap P."/>
        </authorList>
    </citation>
    <scope>NUCLEOTIDE SEQUENCE</scope>
    <source>
        <strain evidence="2">QSvi11</strain>
    </source>
</reference>
<evidence type="ECO:0000313" key="2">
    <source>
        <dbReference type="EMBL" id="KAF2075142.1"/>
    </source>
</evidence>
<dbReference type="Proteomes" id="UP000695562">
    <property type="component" value="Unassembled WGS sequence"/>
</dbReference>
<gene>
    <name evidence="2" type="ORF">CYY_003532</name>
</gene>
<comment type="caution">
    <text evidence="2">The sequence shown here is derived from an EMBL/GenBank/DDBJ whole genome shotgun (WGS) entry which is preliminary data.</text>
</comment>